<name>A0A100WQH5_MYCFO</name>
<dbReference type="AlphaFoldDB" id="A0A100WQH5"/>
<reference evidence="2 3" key="1">
    <citation type="journal article" date="2016" name="Genome Announc.">
        <title>Draft Genome Sequences of Five Rapidly Growing Mycobacterium Species, M. thermoresistibile, M. fortuitum subsp. acetamidolyticum, M. canariasense, M. brisbanense, and M. novocastrense.</title>
        <authorList>
            <person name="Katahira K."/>
            <person name="Ogura Y."/>
            <person name="Gotoh Y."/>
            <person name="Hayashi T."/>
        </authorList>
    </citation>
    <scope>NUCLEOTIDE SEQUENCE [LARGE SCALE GENOMIC DNA]</scope>
    <source>
        <strain evidence="2 3">JCM6368</strain>
    </source>
</reference>
<evidence type="ECO:0000313" key="2">
    <source>
        <dbReference type="EMBL" id="GAT02743.1"/>
    </source>
</evidence>
<dbReference type="Proteomes" id="UP000069705">
    <property type="component" value="Unassembled WGS sequence"/>
</dbReference>
<dbReference type="RefSeq" id="WP_061263784.1">
    <property type="nucleotide sequence ID" value="NZ_BCSZ01000029.1"/>
</dbReference>
<comment type="caution">
    <text evidence="2">The sequence shown here is derived from an EMBL/GenBank/DDBJ whole genome shotgun (WGS) entry which is preliminary data.</text>
</comment>
<evidence type="ECO:0000313" key="3">
    <source>
        <dbReference type="Proteomes" id="UP000069705"/>
    </source>
</evidence>
<feature type="region of interest" description="Disordered" evidence="1">
    <location>
        <begin position="1"/>
        <end position="21"/>
    </location>
</feature>
<protein>
    <submittedName>
        <fullName evidence="2">Uncharacterized protein</fullName>
    </submittedName>
</protein>
<evidence type="ECO:0000256" key="1">
    <source>
        <dbReference type="SAM" id="MobiDB-lite"/>
    </source>
</evidence>
<proteinExistence type="predicted"/>
<reference evidence="3" key="2">
    <citation type="submission" date="2016-02" db="EMBL/GenBank/DDBJ databases">
        <title>Draft genome sequence of five rapidly growing Mycobacterium species.</title>
        <authorList>
            <person name="Katahira K."/>
            <person name="Gotou Y."/>
            <person name="Iida K."/>
            <person name="Ogura Y."/>
            <person name="Hayashi T."/>
        </authorList>
    </citation>
    <scope>NUCLEOTIDE SEQUENCE [LARGE SCALE GENOMIC DNA]</scope>
    <source>
        <strain evidence="3">JCM6368</strain>
    </source>
</reference>
<sequence>MSKQSDAKKARRRKRQAARDTRLVPHEMVDQLADIPEAVVADLAEFDDRITARGWTFDEEQSNDDYAVWFYEPSGAPVQDGLPVTSLWLDAAEDGEIVRVVFVGSVERYEFTHEELLDGALDVIEGYRHGAELPIFG</sequence>
<gene>
    <name evidence="2" type="ORF">RMCFA_2855</name>
</gene>
<organism evidence="2 3">
    <name type="scientific">Mycolicibacterium fortuitum subsp. acetamidolyticum</name>
    <dbReference type="NCBI Taxonomy" id="144550"/>
    <lineage>
        <taxon>Bacteria</taxon>
        <taxon>Bacillati</taxon>
        <taxon>Actinomycetota</taxon>
        <taxon>Actinomycetes</taxon>
        <taxon>Mycobacteriales</taxon>
        <taxon>Mycobacteriaceae</taxon>
        <taxon>Mycolicibacterium</taxon>
    </lineage>
</organism>
<dbReference type="EMBL" id="BCSZ01000029">
    <property type="protein sequence ID" value="GAT02743.1"/>
    <property type="molecule type" value="Genomic_DNA"/>
</dbReference>
<accession>A0A100WQH5</accession>